<dbReference type="Proteomes" id="UP000000311">
    <property type="component" value="Unassembled WGS sequence"/>
</dbReference>
<dbReference type="GO" id="GO:0003676">
    <property type="term" value="F:nucleic acid binding"/>
    <property type="evidence" value="ECO:0007669"/>
    <property type="project" value="InterPro"/>
</dbReference>
<organism evidence="4">
    <name type="scientific">Camponotus floridanus</name>
    <name type="common">Florida carpenter ant</name>
    <dbReference type="NCBI Taxonomy" id="104421"/>
    <lineage>
        <taxon>Eukaryota</taxon>
        <taxon>Metazoa</taxon>
        <taxon>Ecdysozoa</taxon>
        <taxon>Arthropoda</taxon>
        <taxon>Hexapoda</taxon>
        <taxon>Insecta</taxon>
        <taxon>Pterygota</taxon>
        <taxon>Neoptera</taxon>
        <taxon>Endopterygota</taxon>
        <taxon>Hymenoptera</taxon>
        <taxon>Apocrita</taxon>
        <taxon>Aculeata</taxon>
        <taxon>Formicoidea</taxon>
        <taxon>Formicidae</taxon>
        <taxon>Formicinae</taxon>
        <taxon>Camponotus</taxon>
    </lineage>
</organism>
<feature type="non-terminal residue" evidence="3">
    <location>
        <position position="1"/>
    </location>
</feature>
<dbReference type="InterPro" id="IPR036875">
    <property type="entry name" value="Znf_CCHC_sf"/>
</dbReference>
<keyword evidence="1" id="KW-0863">Zinc-finger</keyword>
<protein>
    <recommendedName>
        <fullName evidence="2">CCHC-type domain-containing protein</fullName>
    </recommendedName>
</protein>
<accession>E2AL56</accession>
<dbReference type="AlphaFoldDB" id="E2AL56"/>
<dbReference type="Gene3D" id="4.10.60.10">
    <property type="entry name" value="Zinc finger, CCHC-type"/>
    <property type="match status" value="1"/>
</dbReference>
<reference evidence="3 4" key="1">
    <citation type="journal article" date="2010" name="Science">
        <title>Genomic comparison of the ants Camponotus floridanus and Harpegnathos saltator.</title>
        <authorList>
            <person name="Bonasio R."/>
            <person name="Zhang G."/>
            <person name="Ye C."/>
            <person name="Mutti N.S."/>
            <person name="Fang X."/>
            <person name="Qin N."/>
            <person name="Donahue G."/>
            <person name="Yang P."/>
            <person name="Li Q."/>
            <person name="Li C."/>
            <person name="Zhang P."/>
            <person name="Huang Z."/>
            <person name="Berger S.L."/>
            <person name="Reinberg D."/>
            <person name="Wang J."/>
            <person name="Liebig J."/>
        </authorList>
    </citation>
    <scope>NUCLEOTIDE SEQUENCE [LARGE SCALE GENOMIC DNA]</scope>
    <source>
        <strain evidence="4">C129</strain>
    </source>
</reference>
<dbReference type="GO" id="GO:0008270">
    <property type="term" value="F:zinc ion binding"/>
    <property type="evidence" value="ECO:0007669"/>
    <property type="project" value="UniProtKB-KW"/>
</dbReference>
<sequence>IRKGVNGATIIEISGPDNNEKADQLVTKLQEILEDAVISRPTIKGELRLIGLEESITKSEIEFAIADLGGCNIHEVSVGEIRPTRSGLNTVWLRCPLKSAVAIANKGKIPLGWSMIKVELLRARPAQCFRCWKVGHSIRGCKSEEDFSNCCFRCGRRGHQAKSC</sequence>
<dbReference type="SUPFAM" id="SSF57756">
    <property type="entry name" value="Retrovirus zinc finger-like domains"/>
    <property type="match status" value="1"/>
</dbReference>
<evidence type="ECO:0000259" key="2">
    <source>
        <dbReference type="PROSITE" id="PS50158"/>
    </source>
</evidence>
<dbReference type="InParanoid" id="E2AL56"/>
<evidence type="ECO:0000313" key="3">
    <source>
        <dbReference type="EMBL" id="EFN65833.1"/>
    </source>
</evidence>
<name>E2AL56_CAMFO</name>
<evidence type="ECO:0000256" key="1">
    <source>
        <dbReference type="PROSITE-ProRule" id="PRU00047"/>
    </source>
</evidence>
<keyword evidence="1" id="KW-0479">Metal-binding</keyword>
<dbReference type="EMBL" id="GL440472">
    <property type="protein sequence ID" value="EFN65833.1"/>
    <property type="molecule type" value="Genomic_DNA"/>
</dbReference>
<dbReference type="InterPro" id="IPR001878">
    <property type="entry name" value="Znf_CCHC"/>
</dbReference>
<feature type="non-terminal residue" evidence="3">
    <location>
        <position position="164"/>
    </location>
</feature>
<keyword evidence="1" id="KW-0862">Zinc</keyword>
<proteinExistence type="predicted"/>
<dbReference type="PROSITE" id="PS50158">
    <property type="entry name" value="ZF_CCHC"/>
    <property type="match status" value="1"/>
</dbReference>
<evidence type="ECO:0000313" key="4">
    <source>
        <dbReference type="Proteomes" id="UP000000311"/>
    </source>
</evidence>
<dbReference type="OrthoDB" id="7554769at2759"/>
<dbReference type="OMA" id="GCNIHEV"/>
<keyword evidence="4" id="KW-1185">Reference proteome</keyword>
<feature type="domain" description="CCHC-type" evidence="2">
    <location>
        <begin position="151"/>
        <end position="164"/>
    </location>
</feature>
<gene>
    <name evidence="3" type="ORF">EAG_11495</name>
</gene>